<dbReference type="Pfam" id="PF18322">
    <property type="entry name" value="CLIP_1"/>
    <property type="match status" value="1"/>
</dbReference>
<dbReference type="PANTHER" id="PTHR24258:SF129">
    <property type="entry name" value="LP15124P-RELATED"/>
    <property type="match status" value="1"/>
</dbReference>
<dbReference type="PANTHER" id="PTHR24258">
    <property type="entry name" value="SERINE PROTEASE-RELATED"/>
    <property type="match status" value="1"/>
</dbReference>
<name>A0A9N9TWT1_PHYSR</name>
<dbReference type="InterPro" id="IPR001314">
    <property type="entry name" value="Peptidase_S1A"/>
</dbReference>
<protein>
    <recommendedName>
        <fullName evidence="4">Phenoloxidase-activating factor 2</fullName>
    </recommendedName>
    <alternativeName>
        <fullName evidence="5">Prophenoloxidase-activating factor II</fullName>
    </alternativeName>
</protein>
<dbReference type="OrthoDB" id="6261922at2759"/>
<evidence type="ECO:0000256" key="5">
    <source>
        <dbReference type="ARBA" id="ARBA00076468"/>
    </source>
</evidence>
<feature type="region of interest" description="Disordered" evidence="6">
    <location>
        <begin position="33"/>
        <end position="54"/>
    </location>
</feature>
<evidence type="ECO:0000256" key="4">
    <source>
        <dbReference type="ARBA" id="ARBA00068096"/>
    </source>
</evidence>
<dbReference type="SUPFAM" id="SSF50494">
    <property type="entry name" value="Trypsin-like serine proteases"/>
    <property type="match status" value="1"/>
</dbReference>
<evidence type="ECO:0000256" key="2">
    <source>
        <dbReference type="ARBA" id="ARBA00022525"/>
    </source>
</evidence>
<gene>
    <name evidence="9" type="ORF">PHYEVI_LOCUS10109</name>
</gene>
<keyword evidence="7" id="KW-0732">Signal</keyword>
<evidence type="ECO:0000256" key="7">
    <source>
        <dbReference type="SAM" id="SignalP"/>
    </source>
</evidence>
<evidence type="ECO:0000256" key="3">
    <source>
        <dbReference type="ARBA" id="ARBA00023157"/>
    </source>
</evidence>
<dbReference type="GO" id="GO:0005576">
    <property type="term" value="C:extracellular region"/>
    <property type="evidence" value="ECO:0007669"/>
    <property type="project" value="UniProtKB-SubCell"/>
</dbReference>
<evidence type="ECO:0000313" key="10">
    <source>
        <dbReference type="Proteomes" id="UP001153712"/>
    </source>
</evidence>
<dbReference type="InterPro" id="IPR043504">
    <property type="entry name" value="Peptidase_S1_PA_chymotrypsin"/>
</dbReference>
<proteinExistence type="predicted"/>
<dbReference type="Proteomes" id="UP001153712">
    <property type="component" value="Chromosome 7"/>
</dbReference>
<sequence>MYNFLHLLLLSTPVFAQFDLELDKIIDEFQSQVTTDPPNSSQEFTEHSPATEPNQESIEKIFVNPNQNFNSSSCDHECVPFYQCNNGTVNTNGESIIDIRINDGPCGTSLLTCCQVEDILTGRPSTPPPPRETAPVGCGYRNPDGIGFSITGADNNEAQFAEFPWMVTVCNADEANSRPSCGGALIHPQAVITAAHCVADKNTRWEIRAGEWDIIKTVEPVPHQEVRVRSITVHPEFYAGALYNDIAFLYLDKPVVINDNVNTICLPAQDFQHRVNRCFTTGWGKKHFGEKGQYPVILKKVDLPVVPRDVCQENLRRTRLGRYFQLHSSFMCAGGEPEKDACNGDGGGPLVCPLEKEPWRYYHAGIVSWGIGCGNKDVPGVYADVAKFRNWIDEQMALNNLDSVSYDNNVGLKPRF</sequence>
<evidence type="ECO:0000256" key="6">
    <source>
        <dbReference type="SAM" id="MobiDB-lite"/>
    </source>
</evidence>
<evidence type="ECO:0000259" key="8">
    <source>
        <dbReference type="PROSITE" id="PS50240"/>
    </source>
</evidence>
<evidence type="ECO:0000313" key="9">
    <source>
        <dbReference type="EMBL" id="CAG9863829.1"/>
    </source>
</evidence>
<comment type="subcellular location">
    <subcellularLocation>
        <location evidence="1">Secreted</location>
    </subcellularLocation>
</comment>
<feature type="chain" id="PRO_5040376616" description="Phenoloxidase-activating factor 2" evidence="7">
    <location>
        <begin position="17"/>
        <end position="416"/>
    </location>
</feature>
<keyword evidence="3" id="KW-1015">Disulfide bond</keyword>
<dbReference type="AlphaFoldDB" id="A0A9N9TWT1"/>
<feature type="domain" description="Peptidase S1" evidence="8">
    <location>
        <begin position="150"/>
        <end position="397"/>
    </location>
</feature>
<accession>A0A9N9TWT1</accession>
<feature type="signal peptide" evidence="7">
    <location>
        <begin position="1"/>
        <end position="16"/>
    </location>
</feature>
<dbReference type="InterPro" id="IPR001254">
    <property type="entry name" value="Trypsin_dom"/>
</dbReference>
<evidence type="ECO:0000256" key="1">
    <source>
        <dbReference type="ARBA" id="ARBA00004613"/>
    </source>
</evidence>
<dbReference type="Gene3D" id="2.40.10.10">
    <property type="entry name" value="Trypsin-like serine proteases"/>
    <property type="match status" value="2"/>
</dbReference>
<dbReference type="InterPro" id="IPR009003">
    <property type="entry name" value="Peptidase_S1_PA"/>
</dbReference>
<dbReference type="Pfam" id="PF00089">
    <property type="entry name" value="Trypsin"/>
    <property type="match status" value="1"/>
</dbReference>
<dbReference type="SMART" id="SM00020">
    <property type="entry name" value="Tryp_SPc"/>
    <property type="match status" value="1"/>
</dbReference>
<dbReference type="PRINTS" id="PR00722">
    <property type="entry name" value="CHYMOTRYPSIN"/>
</dbReference>
<dbReference type="GO" id="GO:0004252">
    <property type="term" value="F:serine-type endopeptidase activity"/>
    <property type="evidence" value="ECO:0007669"/>
    <property type="project" value="InterPro"/>
</dbReference>
<dbReference type="InterPro" id="IPR018114">
    <property type="entry name" value="TRYPSIN_HIS"/>
</dbReference>
<feature type="compositionally biased region" description="Polar residues" evidence="6">
    <location>
        <begin position="33"/>
        <end position="43"/>
    </location>
</feature>
<dbReference type="PROSITE" id="PS50240">
    <property type="entry name" value="TRYPSIN_DOM"/>
    <property type="match status" value="1"/>
</dbReference>
<dbReference type="EMBL" id="OU900100">
    <property type="protein sequence ID" value="CAG9863829.1"/>
    <property type="molecule type" value="Genomic_DNA"/>
</dbReference>
<dbReference type="InterPro" id="IPR041515">
    <property type="entry name" value="PPAF-2-like_Clip"/>
</dbReference>
<keyword evidence="10" id="KW-1185">Reference proteome</keyword>
<keyword evidence="2" id="KW-0964">Secreted</keyword>
<dbReference type="CDD" id="cd00190">
    <property type="entry name" value="Tryp_SPc"/>
    <property type="match status" value="1"/>
</dbReference>
<organism evidence="9 10">
    <name type="scientific">Phyllotreta striolata</name>
    <name type="common">Striped flea beetle</name>
    <name type="synonym">Crioceris striolata</name>
    <dbReference type="NCBI Taxonomy" id="444603"/>
    <lineage>
        <taxon>Eukaryota</taxon>
        <taxon>Metazoa</taxon>
        <taxon>Ecdysozoa</taxon>
        <taxon>Arthropoda</taxon>
        <taxon>Hexapoda</taxon>
        <taxon>Insecta</taxon>
        <taxon>Pterygota</taxon>
        <taxon>Neoptera</taxon>
        <taxon>Endopterygota</taxon>
        <taxon>Coleoptera</taxon>
        <taxon>Polyphaga</taxon>
        <taxon>Cucujiformia</taxon>
        <taxon>Chrysomeloidea</taxon>
        <taxon>Chrysomelidae</taxon>
        <taxon>Galerucinae</taxon>
        <taxon>Alticini</taxon>
        <taxon>Phyllotreta</taxon>
    </lineage>
</organism>
<dbReference type="FunFam" id="2.40.10.10:FF:000038">
    <property type="entry name" value="Serine protease"/>
    <property type="match status" value="1"/>
</dbReference>
<dbReference type="PROSITE" id="PS00134">
    <property type="entry name" value="TRYPSIN_HIS"/>
    <property type="match status" value="1"/>
</dbReference>
<reference evidence="9" key="1">
    <citation type="submission" date="2022-01" db="EMBL/GenBank/DDBJ databases">
        <authorList>
            <person name="King R."/>
        </authorList>
    </citation>
    <scope>NUCLEOTIDE SEQUENCE</scope>
</reference>
<dbReference type="GO" id="GO:0006508">
    <property type="term" value="P:proteolysis"/>
    <property type="evidence" value="ECO:0007669"/>
    <property type="project" value="InterPro"/>
</dbReference>